<evidence type="ECO:0000259" key="4">
    <source>
        <dbReference type="Pfam" id="PF09273"/>
    </source>
</evidence>
<keyword evidence="3" id="KW-0949">S-adenosyl-L-methionine</keyword>
<dbReference type="Pfam" id="PF09273">
    <property type="entry name" value="Rubis-subs-bind"/>
    <property type="match status" value="1"/>
</dbReference>
<evidence type="ECO:0000256" key="1">
    <source>
        <dbReference type="ARBA" id="ARBA00022603"/>
    </source>
</evidence>
<reference evidence="5" key="1">
    <citation type="journal article" date="2021" name="Proc. Natl. Acad. Sci. U.S.A.">
        <title>Three genomes in the algal genus Volvox reveal the fate of a haploid sex-determining region after a transition to homothallism.</title>
        <authorList>
            <person name="Yamamoto K."/>
            <person name="Hamaji T."/>
            <person name="Kawai-Toyooka H."/>
            <person name="Matsuzaki R."/>
            <person name="Takahashi F."/>
            <person name="Nishimura Y."/>
            <person name="Kawachi M."/>
            <person name="Noguchi H."/>
            <person name="Minakuchi Y."/>
            <person name="Umen J.G."/>
            <person name="Toyoda A."/>
            <person name="Nozaki H."/>
        </authorList>
    </citation>
    <scope>NUCLEOTIDE SEQUENCE</scope>
    <source>
        <strain evidence="6">NIES-3785</strain>
        <strain evidence="5">NIES-3786</strain>
    </source>
</reference>
<dbReference type="InterPro" id="IPR046341">
    <property type="entry name" value="SET_dom_sf"/>
</dbReference>
<feature type="domain" description="Rubisco LSMT substrate-binding" evidence="4">
    <location>
        <begin position="310"/>
        <end position="437"/>
    </location>
</feature>
<name>A0A8J4D117_9CHLO</name>
<dbReference type="GO" id="GO:0032259">
    <property type="term" value="P:methylation"/>
    <property type="evidence" value="ECO:0007669"/>
    <property type="project" value="UniProtKB-KW"/>
</dbReference>
<accession>A0A8J4D117</accession>
<evidence type="ECO:0000256" key="3">
    <source>
        <dbReference type="ARBA" id="ARBA00022691"/>
    </source>
</evidence>
<dbReference type="InterPro" id="IPR015353">
    <property type="entry name" value="Rubisco_LSMT_subst-bd"/>
</dbReference>
<dbReference type="EMBL" id="BNCQ01000051">
    <property type="protein sequence ID" value="GIM13724.1"/>
    <property type="molecule type" value="Genomic_DNA"/>
</dbReference>
<evidence type="ECO:0000256" key="2">
    <source>
        <dbReference type="ARBA" id="ARBA00022679"/>
    </source>
</evidence>
<dbReference type="AlphaFoldDB" id="A0A8J4D117"/>
<dbReference type="GO" id="GO:0016279">
    <property type="term" value="F:protein-lysine N-methyltransferase activity"/>
    <property type="evidence" value="ECO:0007669"/>
    <property type="project" value="TreeGrafter"/>
</dbReference>
<evidence type="ECO:0000313" key="7">
    <source>
        <dbReference type="Proteomes" id="UP000747110"/>
    </source>
</evidence>
<keyword evidence="2" id="KW-0808">Transferase</keyword>
<dbReference type="EMBL" id="BNCP01000060">
    <property type="protein sequence ID" value="GIL90815.1"/>
    <property type="molecule type" value="Genomic_DNA"/>
</dbReference>
<dbReference type="Proteomes" id="UP000722791">
    <property type="component" value="Unassembled WGS sequence"/>
</dbReference>
<evidence type="ECO:0000313" key="5">
    <source>
        <dbReference type="EMBL" id="GIL90815.1"/>
    </source>
</evidence>
<dbReference type="InterPro" id="IPR036464">
    <property type="entry name" value="Rubisco_LSMT_subst-bd_sf"/>
</dbReference>
<protein>
    <recommendedName>
        <fullName evidence="4">Rubisco LSMT substrate-binding domain-containing protein</fullName>
    </recommendedName>
</protein>
<dbReference type="GO" id="GO:0005634">
    <property type="term" value="C:nucleus"/>
    <property type="evidence" value="ECO:0007669"/>
    <property type="project" value="TreeGrafter"/>
</dbReference>
<dbReference type="PANTHER" id="PTHR13271:SF136">
    <property type="entry name" value="SET DOMAIN-CONTAINING PROTEIN"/>
    <property type="match status" value="1"/>
</dbReference>
<dbReference type="SUPFAM" id="SSF81822">
    <property type="entry name" value="RuBisCo LSMT C-terminal, substrate-binding domain"/>
    <property type="match status" value="1"/>
</dbReference>
<dbReference type="InterPro" id="IPR050600">
    <property type="entry name" value="SETD3_SETD6_MTase"/>
</dbReference>
<dbReference type="Proteomes" id="UP000747110">
    <property type="component" value="Unassembled WGS sequence"/>
</dbReference>
<dbReference type="PANTHER" id="PTHR13271">
    <property type="entry name" value="UNCHARACTERIZED PUTATIVE METHYLTRANSFERASE"/>
    <property type="match status" value="1"/>
</dbReference>
<evidence type="ECO:0000313" key="6">
    <source>
        <dbReference type="EMBL" id="GIM13724.1"/>
    </source>
</evidence>
<sequence>MQQAFKAHMPNRATGLRRAGCKRPTLFTCRAAPAVASSISADAAVSWATSKGAKLERASLSTDLLTDRPVLIASADAQQGDVLFSVPDSAWLSAETVKKTTVGKLAAAAGLEPWLQIALQLLADRFGSSSSSKSELSPYAANIPNNLDTPILWSDDELRELQGTQVLQTLGSYQTFFRATFQQLQSGLFAENPATFPPDTFTLPHFLWAVAAVRSRSHTPLDGSKIALAPLTELVSHRRSANSKLAVRSAGLFGRGQVLLLEATRSIRKGEQLSTDYGQGKLDGPVLLDYGVMDATSPKPGYSLALTMPDSDRFIDDKLDILESNGLRQSMTYNLTPDEQPTTEMLAFMRLMELKGMDAFLLESIFRNDVWGFMQDPVSEANEEALCTTLSEGARTVLAGYTTSIDEDLAALRAGTHPKGSRREAALLVRLGEKEALDAVARFFEDRRATQLKRLVYYQERRLRRLGLVDDEGRTTYDSFFKDGIA</sequence>
<dbReference type="Gene3D" id="3.90.1410.10">
    <property type="entry name" value="set domain protein methyltransferase, domain 1"/>
    <property type="match status" value="1"/>
</dbReference>
<dbReference type="SUPFAM" id="SSF82199">
    <property type="entry name" value="SET domain"/>
    <property type="match status" value="1"/>
</dbReference>
<dbReference type="OrthoDB" id="441812at2759"/>
<proteinExistence type="predicted"/>
<organism evidence="5 7">
    <name type="scientific">Volvox reticuliferus</name>
    <dbReference type="NCBI Taxonomy" id="1737510"/>
    <lineage>
        <taxon>Eukaryota</taxon>
        <taxon>Viridiplantae</taxon>
        <taxon>Chlorophyta</taxon>
        <taxon>core chlorophytes</taxon>
        <taxon>Chlorophyceae</taxon>
        <taxon>CS clade</taxon>
        <taxon>Chlamydomonadales</taxon>
        <taxon>Volvocaceae</taxon>
        <taxon>Volvox</taxon>
    </lineage>
</organism>
<keyword evidence="1" id="KW-0489">Methyltransferase</keyword>
<gene>
    <name evidence="5" type="ORF">Vretifemale_18543</name>
    <name evidence="6" type="ORF">Vretimale_16759</name>
</gene>
<dbReference type="Gene3D" id="3.90.1420.10">
    <property type="entry name" value="Rubisco LSMT, substrate-binding domain"/>
    <property type="match status" value="1"/>
</dbReference>
<comment type="caution">
    <text evidence="5">The sequence shown here is derived from an EMBL/GenBank/DDBJ whole genome shotgun (WGS) entry which is preliminary data.</text>
</comment>
<keyword evidence="7" id="KW-1185">Reference proteome</keyword>